<feature type="transmembrane region" description="Helical" evidence="9">
    <location>
        <begin position="547"/>
        <end position="569"/>
    </location>
</feature>
<dbReference type="Proteomes" id="UP001222027">
    <property type="component" value="Unassembled WGS sequence"/>
</dbReference>
<feature type="compositionally biased region" description="Acidic residues" evidence="8">
    <location>
        <begin position="59"/>
        <end position="70"/>
    </location>
</feature>
<dbReference type="InterPro" id="IPR013057">
    <property type="entry name" value="AA_transpt_TM"/>
</dbReference>
<dbReference type="PANTHER" id="PTHR48017">
    <property type="entry name" value="OS05G0424000 PROTEIN-RELATED"/>
    <property type="match status" value="1"/>
</dbReference>
<feature type="transmembrane region" description="Helical" evidence="9">
    <location>
        <begin position="365"/>
        <end position="387"/>
    </location>
</feature>
<evidence type="ECO:0000313" key="12">
    <source>
        <dbReference type="Proteomes" id="UP001222027"/>
    </source>
</evidence>
<evidence type="ECO:0000313" key="11">
    <source>
        <dbReference type="EMBL" id="KAJ8512422.1"/>
    </source>
</evidence>
<comment type="similarity">
    <text evidence="7">Belongs to the amino acid/polyamine transporter 2 family. Amino acid/auxin permease (AAAP) (TC 2.A.18.5) subfamily.</text>
</comment>
<proteinExistence type="inferred from homology"/>
<comment type="subcellular location">
    <subcellularLocation>
        <location evidence="1">Membrane</location>
        <topology evidence="1">Multi-pass membrane protein</topology>
    </subcellularLocation>
</comment>
<protein>
    <recommendedName>
        <fullName evidence="10">Amino acid transporter transmembrane domain-containing protein</fullName>
    </recommendedName>
</protein>
<feature type="transmembrane region" description="Helical" evidence="9">
    <location>
        <begin position="440"/>
        <end position="464"/>
    </location>
</feature>
<accession>A0AAV8RZ88</accession>
<evidence type="ECO:0000256" key="5">
    <source>
        <dbReference type="ARBA" id="ARBA00022989"/>
    </source>
</evidence>
<feature type="transmembrane region" description="Helical" evidence="9">
    <location>
        <begin position="252"/>
        <end position="272"/>
    </location>
</feature>
<keyword evidence="5 9" id="KW-1133">Transmembrane helix</keyword>
<evidence type="ECO:0000256" key="8">
    <source>
        <dbReference type="SAM" id="MobiDB-lite"/>
    </source>
</evidence>
<keyword evidence="12" id="KW-1185">Reference proteome</keyword>
<feature type="domain" description="Amino acid transporter transmembrane" evidence="10">
    <location>
        <begin position="222"/>
        <end position="603"/>
    </location>
</feature>
<comment type="caution">
    <text evidence="11">The sequence shown here is derived from an EMBL/GenBank/DDBJ whole genome shotgun (WGS) entry which is preliminary data.</text>
</comment>
<evidence type="ECO:0000256" key="9">
    <source>
        <dbReference type="SAM" id="Phobius"/>
    </source>
</evidence>
<evidence type="ECO:0000256" key="3">
    <source>
        <dbReference type="ARBA" id="ARBA00022692"/>
    </source>
</evidence>
<dbReference type="Pfam" id="PF01490">
    <property type="entry name" value="Aa_trans"/>
    <property type="match status" value="1"/>
</dbReference>
<feature type="transmembrane region" description="Helical" evidence="9">
    <location>
        <begin position="581"/>
        <end position="603"/>
    </location>
</feature>
<organism evidence="11 12">
    <name type="scientific">Ensete ventricosum</name>
    <name type="common">Abyssinian banana</name>
    <name type="synonym">Musa ensete</name>
    <dbReference type="NCBI Taxonomy" id="4639"/>
    <lineage>
        <taxon>Eukaryota</taxon>
        <taxon>Viridiplantae</taxon>
        <taxon>Streptophyta</taxon>
        <taxon>Embryophyta</taxon>
        <taxon>Tracheophyta</taxon>
        <taxon>Spermatophyta</taxon>
        <taxon>Magnoliopsida</taxon>
        <taxon>Liliopsida</taxon>
        <taxon>Zingiberales</taxon>
        <taxon>Musaceae</taxon>
        <taxon>Ensete</taxon>
    </lineage>
</organism>
<dbReference type="AlphaFoldDB" id="A0AAV8RZ88"/>
<evidence type="ECO:0000256" key="7">
    <source>
        <dbReference type="ARBA" id="ARBA00049662"/>
    </source>
</evidence>
<evidence type="ECO:0000256" key="6">
    <source>
        <dbReference type="ARBA" id="ARBA00023136"/>
    </source>
</evidence>
<feature type="compositionally biased region" description="Basic and acidic residues" evidence="8">
    <location>
        <begin position="1"/>
        <end position="35"/>
    </location>
</feature>
<keyword evidence="3 9" id="KW-0812">Transmembrane</keyword>
<feature type="transmembrane region" description="Helical" evidence="9">
    <location>
        <begin position="407"/>
        <end position="428"/>
    </location>
</feature>
<sequence>MLEPPDAGRHDRNREEEEEQQHGERGLVERGHVDGPLRVPLGGSEEMKNSVSDRNLFIESEEDDDVDEEEEHKAQPSRAADDDDSDGSDSSSSPDDDEDEDEDGPPRSRPNSYSTNWPQSYRQSIDMYSSVTPPTIGFLGTPTLSRLSSSFFSSSFRGKHTPEIIASLIKPLLPTTAADLQVQDEERQSSHSLLIPPLPSRKPSLEKIQEKVSHELPISRNCSYGQAVLNGMNVLCGVGILSTPYAVKEGGWLGLSILLTFSVLAWYTGILLRSCLDSEEGLETYPDIGQAAFGTTGRFAISIILYMELYACCVEYIILERDNLSSLFPNAQLNIGGIHIDSRLLFAILTTILVLPTTWLRDLSILSYISVGGVIASVLVVLILFWVGTVDKIGFQNKGTSLNLSGIPIAIGIYGYCYSGHAVFPNIYSSLKKPNQYPSVLFTSFAICTVMFAGVAVMGYTMFGELTQSQFTLNMPQNLVASRVAVWTTVVNPITKYALTLTPLALSLEELIPSNQSKSHLYAIMIRTTLVLSTLLVALSVPFFGLVMAFIGSLLTMLVTLILPCACFLSILRHKVTRIQGLLCIVIITIGVVSSIVGTVSSISKIVDKLSQ</sequence>
<dbReference type="FunFam" id="1.20.1740.10:FF:000047">
    <property type="entry name" value="Amino acid transporter AVT1A"/>
    <property type="match status" value="1"/>
</dbReference>
<feature type="transmembrane region" description="Helical" evidence="9">
    <location>
        <begin position="299"/>
        <end position="318"/>
    </location>
</feature>
<dbReference type="GO" id="GO:0006865">
    <property type="term" value="P:amino acid transport"/>
    <property type="evidence" value="ECO:0007669"/>
    <property type="project" value="UniProtKB-KW"/>
</dbReference>
<evidence type="ECO:0000256" key="1">
    <source>
        <dbReference type="ARBA" id="ARBA00004141"/>
    </source>
</evidence>
<evidence type="ECO:0000259" key="10">
    <source>
        <dbReference type="Pfam" id="PF01490"/>
    </source>
</evidence>
<keyword evidence="2" id="KW-0813">Transport</keyword>
<reference evidence="11 12" key="1">
    <citation type="submission" date="2022-12" db="EMBL/GenBank/DDBJ databases">
        <title>Chromosome-scale assembly of the Ensete ventricosum genome.</title>
        <authorList>
            <person name="Dussert Y."/>
            <person name="Stocks J."/>
            <person name="Wendawek A."/>
            <person name="Woldeyes F."/>
            <person name="Nichols R.A."/>
            <person name="Borrell J.S."/>
        </authorList>
    </citation>
    <scope>NUCLEOTIDE SEQUENCE [LARGE SCALE GENOMIC DNA]</scope>
    <source>
        <strain evidence="12">cv. Maze</strain>
        <tissue evidence="11">Seeds</tissue>
    </source>
</reference>
<keyword evidence="4" id="KW-0029">Amino-acid transport</keyword>
<dbReference type="EMBL" id="JAQQAF010000001">
    <property type="protein sequence ID" value="KAJ8512422.1"/>
    <property type="molecule type" value="Genomic_DNA"/>
</dbReference>
<evidence type="ECO:0000256" key="4">
    <source>
        <dbReference type="ARBA" id="ARBA00022970"/>
    </source>
</evidence>
<dbReference type="GO" id="GO:0016020">
    <property type="term" value="C:membrane"/>
    <property type="evidence" value="ECO:0007669"/>
    <property type="project" value="UniProtKB-SubCell"/>
</dbReference>
<keyword evidence="6 9" id="KW-0472">Membrane</keyword>
<evidence type="ECO:0000256" key="2">
    <source>
        <dbReference type="ARBA" id="ARBA00022448"/>
    </source>
</evidence>
<gene>
    <name evidence="11" type="ORF">OPV22_002856</name>
</gene>
<name>A0AAV8RZ88_ENSVE</name>
<feature type="transmembrane region" description="Helical" evidence="9">
    <location>
        <begin position="520"/>
        <end position="541"/>
    </location>
</feature>
<feature type="compositionally biased region" description="Acidic residues" evidence="8">
    <location>
        <begin position="94"/>
        <end position="103"/>
    </location>
</feature>
<feature type="region of interest" description="Disordered" evidence="8">
    <location>
        <begin position="1"/>
        <end position="118"/>
    </location>
</feature>